<dbReference type="AlphaFoldDB" id="A0AB72WX91"/>
<dbReference type="RefSeq" id="WP_119447613.1">
    <property type="nucleotide sequence ID" value="NZ_CATWHI010000001.1"/>
</dbReference>
<name>A0AB72WX91_9RALS</name>
<reference evidence="1 2" key="1">
    <citation type="submission" date="2023-07" db="EMBL/GenBank/DDBJ databases">
        <authorList>
            <person name="Peeters C."/>
        </authorList>
    </citation>
    <scope>NUCLEOTIDE SEQUENCE [LARGE SCALE GENOMIC DNA]</scope>
    <source>
        <strain evidence="1 2">R-16034</strain>
    </source>
</reference>
<evidence type="ECO:0000313" key="2">
    <source>
        <dbReference type="Proteomes" id="UP001189225"/>
    </source>
</evidence>
<gene>
    <name evidence="1" type="primary">ybcO</name>
    <name evidence="1" type="ORF">R16034_00831</name>
</gene>
<dbReference type="Pfam" id="PF07102">
    <property type="entry name" value="YbcO"/>
    <property type="match status" value="1"/>
</dbReference>
<keyword evidence="1" id="KW-0378">Hydrolase</keyword>
<dbReference type="Gene3D" id="3.30.50.20">
    <property type="entry name" value="prophage-derive protein ybcO"/>
    <property type="match status" value="1"/>
</dbReference>
<dbReference type="EMBL" id="CATWHI010000001">
    <property type="protein sequence ID" value="CAJ0737740.1"/>
    <property type="molecule type" value="Genomic_DNA"/>
</dbReference>
<accession>A0AB72WX91</accession>
<dbReference type="GO" id="GO:0016787">
    <property type="term" value="F:hydrolase activity"/>
    <property type="evidence" value="ECO:0007669"/>
    <property type="project" value="UniProtKB-KW"/>
</dbReference>
<sequence length="100" mass="10819">MSKIRESARGEDCLVRIPGACTFDPATTIWSHYRGSAGGKGMGHKSDDLCGAYACTACDAVYDGQRPPPPGVTREEVEMDWLLGHIRSLVVLKKKGLVKV</sequence>
<organism evidence="1 2">
    <name type="scientific">Ralstonia edaphi</name>
    <dbReference type="NCBI Taxonomy" id="3058599"/>
    <lineage>
        <taxon>Bacteria</taxon>
        <taxon>Pseudomonadati</taxon>
        <taxon>Pseudomonadota</taxon>
        <taxon>Betaproteobacteria</taxon>
        <taxon>Burkholderiales</taxon>
        <taxon>Burkholderiaceae</taxon>
        <taxon>Ralstonia</taxon>
    </lineage>
</organism>
<proteinExistence type="predicted"/>
<evidence type="ECO:0000313" key="1">
    <source>
        <dbReference type="EMBL" id="CAJ0737740.1"/>
    </source>
</evidence>
<dbReference type="Proteomes" id="UP001189225">
    <property type="component" value="Unassembled WGS sequence"/>
</dbReference>
<protein>
    <submittedName>
        <fullName evidence="1">Nuclease YbcO</fullName>
        <ecNumber evidence="1">3.1.-.-</ecNumber>
    </submittedName>
</protein>
<dbReference type="EC" id="3.1.-.-" evidence="1"/>
<keyword evidence="2" id="KW-1185">Reference proteome</keyword>
<comment type="caution">
    <text evidence="1">The sequence shown here is derived from an EMBL/GenBank/DDBJ whole genome shotgun (WGS) entry which is preliminary data.</text>
</comment>
<dbReference type="InterPro" id="IPR010774">
    <property type="entry name" value="YbcO"/>
</dbReference>